<evidence type="ECO:0000259" key="2">
    <source>
        <dbReference type="Pfam" id="PF24035"/>
    </source>
</evidence>
<comment type="caution">
    <text evidence="3">The sequence shown here is derived from an EMBL/GenBank/DDBJ whole genome shotgun (WGS) entry which is preliminary data.</text>
</comment>
<accession>M0BDH9</accession>
<protein>
    <recommendedName>
        <fullName evidence="2">DUF7344 domain-containing protein</fullName>
    </recommendedName>
</protein>
<sequence>MDSTPSDDAVGVRRSMTTSAPDTADLTLSVLDALPADAPAAPLTNALDILTNERRRHVLRVVGEQGETMTLPDVADEVAVRECGRPLPEIQPETVTETYISIYHDHLPRLVDANLLAYDQERDLVHPRFATDAVESSTN</sequence>
<evidence type="ECO:0000256" key="1">
    <source>
        <dbReference type="SAM" id="MobiDB-lite"/>
    </source>
</evidence>
<evidence type="ECO:0000313" key="3">
    <source>
        <dbReference type="EMBL" id="ELZ08885.1"/>
    </source>
</evidence>
<gene>
    <name evidence="3" type="ORF">C479_12194</name>
</gene>
<dbReference type="InterPro" id="IPR055768">
    <property type="entry name" value="DUF7344"/>
</dbReference>
<evidence type="ECO:0000313" key="4">
    <source>
        <dbReference type="Proteomes" id="UP000011560"/>
    </source>
</evidence>
<reference evidence="3 4" key="1">
    <citation type="journal article" date="2014" name="PLoS Genet.">
        <title>Phylogenetically driven sequencing of extremely halophilic archaea reveals strategies for static and dynamic osmo-response.</title>
        <authorList>
            <person name="Becker E.A."/>
            <person name="Seitzer P.M."/>
            <person name="Tritt A."/>
            <person name="Larsen D."/>
            <person name="Krusor M."/>
            <person name="Yao A.I."/>
            <person name="Wu D."/>
            <person name="Madern D."/>
            <person name="Eisen J.A."/>
            <person name="Darling A.E."/>
            <person name="Facciotti M.T."/>
        </authorList>
    </citation>
    <scope>NUCLEOTIDE SEQUENCE [LARGE SCALE GENOMIC DNA]</scope>
    <source>
        <strain evidence="3 4">JCM 14624</strain>
    </source>
</reference>
<dbReference type="Pfam" id="PF24035">
    <property type="entry name" value="DUF7344"/>
    <property type="match status" value="1"/>
</dbReference>
<keyword evidence="4" id="KW-1185">Reference proteome</keyword>
<feature type="domain" description="DUF7344" evidence="2">
    <location>
        <begin position="48"/>
        <end position="125"/>
    </location>
</feature>
<dbReference type="EMBL" id="AOIQ01000019">
    <property type="protein sequence ID" value="ELZ08885.1"/>
    <property type="molecule type" value="Genomic_DNA"/>
</dbReference>
<dbReference type="AlphaFoldDB" id="M0BDH9"/>
<name>M0BDH9_9EURY</name>
<dbReference type="Proteomes" id="UP000011560">
    <property type="component" value="Unassembled WGS sequence"/>
</dbReference>
<proteinExistence type="predicted"/>
<organism evidence="3 4">
    <name type="scientific">Halovivax asiaticus JCM 14624</name>
    <dbReference type="NCBI Taxonomy" id="1227490"/>
    <lineage>
        <taxon>Archaea</taxon>
        <taxon>Methanobacteriati</taxon>
        <taxon>Methanobacteriota</taxon>
        <taxon>Stenosarchaea group</taxon>
        <taxon>Halobacteria</taxon>
        <taxon>Halobacteriales</taxon>
        <taxon>Natrialbaceae</taxon>
        <taxon>Halovivax</taxon>
    </lineage>
</organism>
<dbReference type="STRING" id="1227490.C479_12194"/>
<feature type="region of interest" description="Disordered" evidence="1">
    <location>
        <begin position="1"/>
        <end position="21"/>
    </location>
</feature>